<keyword evidence="5" id="KW-1185">Reference proteome</keyword>
<evidence type="ECO:0000259" key="3">
    <source>
        <dbReference type="PROSITE" id="PS50943"/>
    </source>
</evidence>
<dbReference type="AlphaFoldDB" id="E7G9S9"/>
<keyword evidence="2" id="KW-1133">Transmembrane helix</keyword>
<dbReference type="GO" id="GO:0003677">
    <property type="term" value="F:DNA binding"/>
    <property type="evidence" value="ECO:0007669"/>
    <property type="project" value="UniProtKB-KW"/>
</dbReference>
<dbReference type="InterPro" id="IPR001387">
    <property type="entry name" value="Cro/C1-type_HTH"/>
</dbReference>
<feature type="transmembrane region" description="Helical" evidence="2">
    <location>
        <begin position="104"/>
        <end position="123"/>
    </location>
</feature>
<comment type="caution">
    <text evidence="4">The sequence shown here is derived from an EMBL/GenBank/DDBJ whole genome shotgun (WGS) entry which is preliminary data.</text>
</comment>
<sequence>MNENTFSKKLISLRKKYNFTQQDLADKLGISNKTISRWETSESYPDIDLLPKIADIFHVSIDYLLKEHDDFKELDKFDIISYIPWIISLVGVLTYYIFTKLSIPSLFSFIIYYFIIKFSYIFLKKYTDRKNGKTLVNLNTIANFFVSQALISQILLIIVFMSLTNNMAVVGNLNIDLASTPQLIGPFVFSYIIAGIYAFIHYKSHKTDEYCL</sequence>
<dbReference type="Pfam" id="PF01381">
    <property type="entry name" value="HTH_3"/>
    <property type="match status" value="1"/>
</dbReference>
<dbReference type="SMART" id="SM00530">
    <property type="entry name" value="HTH_XRE"/>
    <property type="match status" value="1"/>
</dbReference>
<evidence type="ECO:0000313" key="4">
    <source>
        <dbReference type="EMBL" id="EFW05188.1"/>
    </source>
</evidence>
<dbReference type="CDD" id="cd00093">
    <property type="entry name" value="HTH_XRE"/>
    <property type="match status" value="1"/>
</dbReference>
<dbReference type="RefSeq" id="WP_008788627.1">
    <property type="nucleotide sequence ID" value="NZ_AKCB01000003.1"/>
</dbReference>
<dbReference type="GeneID" id="78231127"/>
<evidence type="ECO:0000256" key="2">
    <source>
        <dbReference type="SAM" id="Phobius"/>
    </source>
</evidence>
<evidence type="ECO:0000313" key="5">
    <source>
        <dbReference type="Proteomes" id="UP000003157"/>
    </source>
</evidence>
<keyword evidence="1" id="KW-0238">DNA-binding</keyword>
<dbReference type="Gene3D" id="1.10.260.40">
    <property type="entry name" value="lambda repressor-like DNA-binding domains"/>
    <property type="match status" value="1"/>
</dbReference>
<dbReference type="EMBL" id="ADKX01000028">
    <property type="protein sequence ID" value="EFW05188.1"/>
    <property type="molecule type" value="Genomic_DNA"/>
</dbReference>
<dbReference type="Proteomes" id="UP000003157">
    <property type="component" value="Unassembled WGS sequence"/>
</dbReference>
<feature type="transmembrane region" description="Helical" evidence="2">
    <location>
        <begin position="79"/>
        <end position="98"/>
    </location>
</feature>
<gene>
    <name evidence="4" type="ORF">HMPREF9488_01518</name>
</gene>
<proteinExistence type="predicted"/>
<evidence type="ECO:0000256" key="1">
    <source>
        <dbReference type="ARBA" id="ARBA00023125"/>
    </source>
</evidence>
<name>E7G9S9_9FIRM</name>
<dbReference type="eggNOG" id="COG1476">
    <property type="taxonomic scope" value="Bacteria"/>
</dbReference>
<dbReference type="OrthoDB" id="9805856at2"/>
<feature type="transmembrane region" description="Helical" evidence="2">
    <location>
        <begin position="183"/>
        <end position="200"/>
    </location>
</feature>
<dbReference type="PROSITE" id="PS50943">
    <property type="entry name" value="HTH_CROC1"/>
    <property type="match status" value="1"/>
</dbReference>
<accession>E7G9S9</accession>
<protein>
    <recommendedName>
        <fullName evidence="3">HTH cro/C1-type domain-containing protein</fullName>
    </recommendedName>
</protein>
<keyword evidence="2" id="KW-0472">Membrane</keyword>
<feature type="domain" description="HTH cro/C1-type" evidence="3">
    <location>
        <begin position="10"/>
        <end position="64"/>
    </location>
</feature>
<dbReference type="PANTHER" id="PTHR46558:SF11">
    <property type="entry name" value="HTH-TYPE TRANSCRIPTIONAL REGULATOR XRE"/>
    <property type="match status" value="1"/>
</dbReference>
<dbReference type="SUPFAM" id="SSF47413">
    <property type="entry name" value="lambda repressor-like DNA-binding domains"/>
    <property type="match status" value="1"/>
</dbReference>
<organism evidence="4 5">
    <name type="scientific">Coprobacillus cateniformis</name>
    <dbReference type="NCBI Taxonomy" id="100884"/>
    <lineage>
        <taxon>Bacteria</taxon>
        <taxon>Bacillati</taxon>
        <taxon>Bacillota</taxon>
        <taxon>Erysipelotrichia</taxon>
        <taxon>Erysipelotrichales</taxon>
        <taxon>Coprobacillaceae</taxon>
        <taxon>Coprobacillus</taxon>
    </lineage>
</organism>
<reference evidence="4 5" key="1">
    <citation type="submission" date="2010-12" db="EMBL/GenBank/DDBJ databases">
        <title>The Genome Sequence of Coprobacillus sp. strain 29_1.</title>
        <authorList>
            <consortium name="The Broad Institute Genome Sequencing Platform"/>
            <person name="Earl A."/>
            <person name="Ward D."/>
            <person name="Feldgarden M."/>
            <person name="Gevers D."/>
            <person name="Daigneault M."/>
            <person name="Sibley C.D."/>
            <person name="White A."/>
            <person name="Strauss J."/>
            <person name="Allen-Vercoe E."/>
            <person name="Young S.K."/>
            <person name="Zeng Q."/>
            <person name="Gargeya S."/>
            <person name="Fitzgerald M."/>
            <person name="Haas B."/>
            <person name="Abouelleil A."/>
            <person name="Alvarado L."/>
            <person name="Arachchi H.M."/>
            <person name="Berlin A."/>
            <person name="Brown A."/>
            <person name="Chapman S.B."/>
            <person name="Chen Z."/>
            <person name="Dunbar C."/>
            <person name="Freedman E."/>
            <person name="Gearin G."/>
            <person name="Gellesch M."/>
            <person name="Goldberg J."/>
            <person name="Griggs A."/>
            <person name="Gujja S."/>
            <person name="Heilman E."/>
            <person name="Heiman D."/>
            <person name="Howarth C."/>
            <person name="Larson L."/>
            <person name="Lui A."/>
            <person name="MacDonald P.J.P."/>
            <person name="Mehta T."/>
            <person name="Montmayeur A."/>
            <person name="Murphy C."/>
            <person name="Neiman D."/>
            <person name="Pearson M."/>
            <person name="Priest M."/>
            <person name="Roberts A."/>
            <person name="Saif S."/>
            <person name="Shea T."/>
            <person name="Shenoy N."/>
            <person name="Sisk P."/>
            <person name="Stolte C."/>
            <person name="Sykes S."/>
            <person name="White J."/>
            <person name="Yandava C."/>
            <person name="Nusbaum C."/>
            <person name="Birren B."/>
        </authorList>
    </citation>
    <scope>NUCLEOTIDE SEQUENCE [LARGE SCALE GENOMIC DNA]</scope>
    <source>
        <strain evidence="4 5">29_1</strain>
    </source>
</reference>
<dbReference type="InterPro" id="IPR010982">
    <property type="entry name" value="Lambda_DNA-bd_dom_sf"/>
</dbReference>
<dbReference type="HOGENOM" id="CLU_1298045_0_0_9"/>
<dbReference type="STRING" id="100884.GCA_000269565_03362"/>
<dbReference type="PANTHER" id="PTHR46558">
    <property type="entry name" value="TRACRIPTIONAL REGULATORY PROTEIN-RELATED-RELATED"/>
    <property type="match status" value="1"/>
</dbReference>
<keyword evidence="2" id="KW-0812">Transmembrane</keyword>
<feature type="transmembrane region" description="Helical" evidence="2">
    <location>
        <begin position="144"/>
        <end position="163"/>
    </location>
</feature>